<comment type="catalytic activity">
    <reaction evidence="9">
        <text>L-homocysteine + L-serine = L,L-cystathionine + H2O</text>
        <dbReference type="Rhea" id="RHEA:10112"/>
        <dbReference type="ChEBI" id="CHEBI:15377"/>
        <dbReference type="ChEBI" id="CHEBI:33384"/>
        <dbReference type="ChEBI" id="CHEBI:58161"/>
        <dbReference type="ChEBI" id="CHEBI:58199"/>
        <dbReference type="EC" id="4.2.1.22"/>
    </reaction>
</comment>
<accession>A0A345SZQ0</accession>
<dbReference type="PROSITE" id="PS51371">
    <property type="entry name" value="CBS"/>
    <property type="match status" value="2"/>
</dbReference>
<evidence type="ECO:0000256" key="6">
    <source>
        <dbReference type="ARBA" id="ARBA00023122"/>
    </source>
</evidence>
<proteinExistence type="inferred from homology"/>
<keyword evidence="6 11" id="KW-0129">CBS domain</keyword>
<dbReference type="KEGG" id="stri:C7M71_019105"/>
<dbReference type="SUPFAM" id="SSF54631">
    <property type="entry name" value="CBS-domain pair"/>
    <property type="match status" value="1"/>
</dbReference>
<name>A0A345SZQ0_9ACTN</name>
<comment type="similarity">
    <text evidence="3">Belongs to the cysteine synthase/cystathionine beta-synthase family.</text>
</comment>
<organism evidence="14 15">
    <name type="scientific">Peterkaempfera bronchialis</name>
    <dbReference type="NCBI Taxonomy" id="2126346"/>
    <lineage>
        <taxon>Bacteria</taxon>
        <taxon>Bacillati</taxon>
        <taxon>Actinomycetota</taxon>
        <taxon>Actinomycetes</taxon>
        <taxon>Kitasatosporales</taxon>
        <taxon>Streptomycetaceae</taxon>
        <taxon>Peterkaempfera</taxon>
    </lineage>
</organism>
<feature type="domain" description="CBS" evidence="13">
    <location>
        <begin position="413"/>
        <end position="465"/>
    </location>
</feature>
<dbReference type="FunFam" id="3.40.50.1100:FF:000118">
    <property type="entry name" value="Related to CYS4-cystathionine beta-synthase"/>
    <property type="match status" value="1"/>
</dbReference>
<dbReference type="GO" id="GO:0016765">
    <property type="term" value="F:transferase activity, transferring alkyl or aryl (other than methyl) groups"/>
    <property type="evidence" value="ECO:0007669"/>
    <property type="project" value="UniProtKB-ARBA"/>
</dbReference>
<dbReference type="InterPro" id="IPR001216">
    <property type="entry name" value="P-phosphate_BS"/>
</dbReference>
<evidence type="ECO:0000256" key="10">
    <source>
        <dbReference type="NCBIfam" id="TIGR01137"/>
    </source>
</evidence>
<reference evidence="15" key="1">
    <citation type="submission" date="2018-07" db="EMBL/GenBank/DDBJ databases">
        <title>Streptacidiphilus bronchialis DSM 106435 chromosome.</title>
        <authorList>
            <person name="Batra D."/>
            <person name="Gulvik C.A."/>
        </authorList>
    </citation>
    <scope>NUCLEOTIDE SEQUENCE [LARGE SCALE GENOMIC DNA]</scope>
    <source>
        <strain evidence="15">DSM 106435</strain>
    </source>
</reference>
<dbReference type="InterPro" id="IPR001926">
    <property type="entry name" value="TrpB-like_PALP"/>
</dbReference>
<dbReference type="InterPro" id="IPR005857">
    <property type="entry name" value="Cysta_beta_synth"/>
</dbReference>
<feature type="domain" description="CBS" evidence="13">
    <location>
        <begin position="340"/>
        <end position="405"/>
    </location>
</feature>
<evidence type="ECO:0000256" key="9">
    <source>
        <dbReference type="ARBA" id="ARBA00047490"/>
    </source>
</evidence>
<feature type="region of interest" description="Disordered" evidence="12">
    <location>
        <begin position="143"/>
        <end position="162"/>
    </location>
</feature>
<dbReference type="Pfam" id="PF00291">
    <property type="entry name" value="PALP"/>
    <property type="match status" value="1"/>
</dbReference>
<dbReference type="UniPathway" id="UPA00136">
    <property type="reaction ID" value="UER00201"/>
</dbReference>
<dbReference type="Gene3D" id="3.10.580.10">
    <property type="entry name" value="CBS-domain"/>
    <property type="match status" value="1"/>
</dbReference>
<evidence type="ECO:0000256" key="4">
    <source>
        <dbReference type="ARBA" id="ARBA00012041"/>
    </source>
</evidence>
<dbReference type="PANTHER" id="PTHR10314">
    <property type="entry name" value="CYSTATHIONINE BETA-SYNTHASE"/>
    <property type="match status" value="1"/>
</dbReference>
<dbReference type="GO" id="GO:0005737">
    <property type="term" value="C:cytoplasm"/>
    <property type="evidence" value="ECO:0007669"/>
    <property type="project" value="InterPro"/>
</dbReference>
<dbReference type="Proteomes" id="UP000249340">
    <property type="component" value="Chromosome"/>
</dbReference>
<dbReference type="GO" id="GO:0006535">
    <property type="term" value="P:cysteine biosynthetic process from serine"/>
    <property type="evidence" value="ECO:0007669"/>
    <property type="project" value="InterPro"/>
</dbReference>
<evidence type="ECO:0000256" key="2">
    <source>
        <dbReference type="ARBA" id="ARBA00005003"/>
    </source>
</evidence>
<dbReference type="GO" id="GO:0019343">
    <property type="term" value="P:cysteine biosynthetic process via cystathionine"/>
    <property type="evidence" value="ECO:0007669"/>
    <property type="project" value="InterPro"/>
</dbReference>
<keyword evidence="7 14" id="KW-0456">Lyase</keyword>
<evidence type="ECO:0000259" key="13">
    <source>
        <dbReference type="PROSITE" id="PS51371"/>
    </source>
</evidence>
<evidence type="ECO:0000256" key="3">
    <source>
        <dbReference type="ARBA" id="ARBA00007103"/>
    </source>
</evidence>
<dbReference type="NCBIfam" id="TIGR01137">
    <property type="entry name" value="cysta_beta"/>
    <property type="match status" value="1"/>
</dbReference>
<dbReference type="EC" id="4.2.1.22" evidence="4 10"/>
<keyword evidence="5" id="KW-0663">Pyridoxal phosphate</keyword>
<dbReference type="Gene3D" id="3.40.50.1100">
    <property type="match status" value="2"/>
</dbReference>
<evidence type="ECO:0000256" key="5">
    <source>
        <dbReference type="ARBA" id="ARBA00022898"/>
    </source>
</evidence>
<evidence type="ECO:0000256" key="12">
    <source>
        <dbReference type="SAM" id="MobiDB-lite"/>
    </source>
</evidence>
<dbReference type="SUPFAM" id="SSF53686">
    <property type="entry name" value="Tryptophan synthase beta subunit-like PLP-dependent enzymes"/>
    <property type="match status" value="1"/>
</dbReference>
<dbReference type="SMART" id="SM00116">
    <property type="entry name" value="CBS"/>
    <property type="match status" value="2"/>
</dbReference>
<dbReference type="FunFam" id="3.40.50.1100:FF:000003">
    <property type="entry name" value="Cystathionine beta-synthase"/>
    <property type="match status" value="1"/>
</dbReference>
<evidence type="ECO:0000256" key="8">
    <source>
        <dbReference type="ARBA" id="ARBA00026192"/>
    </source>
</evidence>
<comment type="cofactor">
    <cofactor evidence="1">
        <name>pyridoxal 5'-phosphate</name>
        <dbReference type="ChEBI" id="CHEBI:597326"/>
    </cofactor>
</comment>
<dbReference type="InterPro" id="IPR050214">
    <property type="entry name" value="Cys_Synth/Cystath_Beta-Synth"/>
</dbReference>
<evidence type="ECO:0000313" key="14">
    <source>
        <dbReference type="EMBL" id="AXI79205.1"/>
    </source>
</evidence>
<dbReference type="AlphaFoldDB" id="A0A345SZQ0"/>
<gene>
    <name evidence="14" type="ORF">C7M71_019105</name>
</gene>
<evidence type="ECO:0000256" key="11">
    <source>
        <dbReference type="PROSITE-ProRule" id="PRU00703"/>
    </source>
</evidence>
<dbReference type="EMBL" id="CP031264">
    <property type="protein sequence ID" value="AXI79205.1"/>
    <property type="molecule type" value="Genomic_DNA"/>
</dbReference>
<evidence type="ECO:0000256" key="1">
    <source>
        <dbReference type="ARBA" id="ARBA00001933"/>
    </source>
</evidence>
<dbReference type="PROSITE" id="PS00901">
    <property type="entry name" value="CYS_SYNTHASE"/>
    <property type="match status" value="1"/>
</dbReference>
<sequence length="465" mass="49677">MRYHESIIELVGDTPLVKLNKVTEGIQATVLAKVEYFNPGGSVKDRIAMRMIEAAEESGALRPGGTIVEPTSGNTGIGLAIVAQQKGYRCIFVCPDKVSTDKINTLRAYGAEVVVCPTAVAPEHPDSYYNVSDRLVRETPGAWKPDQYSNPENPASHYHSTGPELWKQTEGRITHFVAGVGTGGTISGTGRYLKDASEGRVTVVGADPEGSVYSGGTGRPYLVEGVGEDFWPEAYDRTVADEIVAVSDKDSFQMTRRLAKEEGLLVGGSCGMAVVAALEVARRLGPDDVVVVLLPDGGRGYLSKIFNDEWMADYGFLSSPTEEATVGDVLARKDAVEHAGIPQFVHMHPGETVGEAVQVLREYGVSQMPVVSPGAGHPDVMAGEVIGAVVERELLDGLFTQRVELGDPLEKHMSPPLPVVGSGESATRLMAVLERADAAVVLVDGKPQGIVTRQDLLSFLADRAH</sequence>
<dbReference type="InterPro" id="IPR000644">
    <property type="entry name" value="CBS_dom"/>
</dbReference>
<dbReference type="GO" id="GO:0004122">
    <property type="term" value="F:cystathionine beta-synthase activity"/>
    <property type="evidence" value="ECO:0007669"/>
    <property type="project" value="UniProtKB-UniRule"/>
</dbReference>
<evidence type="ECO:0000313" key="15">
    <source>
        <dbReference type="Proteomes" id="UP000249340"/>
    </source>
</evidence>
<dbReference type="RefSeq" id="WP_111490512.1">
    <property type="nucleotide sequence ID" value="NZ_CP031264.1"/>
</dbReference>
<dbReference type="Pfam" id="PF00571">
    <property type="entry name" value="CBS"/>
    <property type="match status" value="2"/>
</dbReference>
<dbReference type="OrthoDB" id="9805733at2"/>
<dbReference type="InterPro" id="IPR036052">
    <property type="entry name" value="TrpB-like_PALP_sf"/>
</dbReference>
<dbReference type="InterPro" id="IPR046342">
    <property type="entry name" value="CBS_dom_sf"/>
</dbReference>
<keyword evidence="15" id="KW-1185">Reference proteome</keyword>
<comment type="pathway">
    <text evidence="2">Amino-acid biosynthesis; L-cysteine biosynthesis; L-cysteine from L-homocysteine and L-serine: step 1/2.</text>
</comment>
<evidence type="ECO:0000256" key="7">
    <source>
        <dbReference type="ARBA" id="ARBA00023239"/>
    </source>
</evidence>
<protein>
    <recommendedName>
        <fullName evidence="8 10">Cystathionine beta-synthase</fullName>
        <ecNumber evidence="4 10">4.2.1.22</ecNumber>
    </recommendedName>
</protein>
<dbReference type="CDD" id="cd01561">
    <property type="entry name" value="CBS_like"/>
    <property type="match status" value="1"/>
</dbReference>